<evidence type="ECO:0000313" key="15">
    <source>
        <dbReference type="Proteomes" id="UP000037460"/>
    </source>
</evidence>
<dbReference type="SMART" id="SM00220">
    <property type="entry name" value="S_TKc"/>
    <property type="match status" value="1"/>
</dbReference>
<evidence type="ECO:0000256" key="7">
    <source>
        <dbReference type="ARBA" id="ARBA00022777"/>
    </source>
</evidence>
<dbReference type="FunFam" id="1.10.510.10:FF:000008">
    <property type="entry name" value="Non-specific serine/threonine protein kinase"/>
    <property type="match status" value="1"/>
</dbReference>
<evidence type="ECO:0000256" key="10">
    <source>
        <dbReference type="SAM" id="MobiDB-lite"/>
    </source>
</evidence>
<dbReference type="InterPro" id="IPR000961">
    <property type="entry name" value="AGC-kinase_C"/>
</dbReference>
<reference evidence="15" key="1">
    <citation type="journal article" date="2015" name="PLoS Genet.">
        <title>Genome Sequence and Transcriptome Analyses of Chrysochromulina tobin: Metabolic Tools for Enhanced Algal Fitness in the Prominent Order Prymnesiales (Haptophyceae).</title>
        <authorList>
            <person name="Hovde B.T."/>
            <person name="Deodato C.R."/>
            <person name="Hunsperger H.M."/>
            <person name="Ryken S.A."/>
            <person name="Yost W."/>
            <person name="Jha R.K."/>
            <person name="Patterson J."/>
            <person name="Monnat R.J. Jr."/>
            <person name="Barlow S.B."/>
            <person name="Starkenburg S.R."/>
            <person name="Cattolico R.A."/>
        </authorList>
    </citation>
    <scope>NUCLEOTIDE SEQUENCE</scope>
    <source>
        <strain evidence="15">CCMP291</strain>
    </source>
</reference>
<dbReference type="Gene3D" id="2.30.29.30">
    <property type="entry name" value="Pleckstrin-homology domain (PH domain)/Phosphotyrosine-binding domain (PTB)"/>
    <property type="match status" value="1"/>
</dbReference>
<dbReference type="SUPFAM" id="SSF50729">
    <property type="entry name" value="PH domain-like"/>
    <property type="match status" value="1"/>
</dbReference>
<dbReference type="SUPFAM" id="SSF56112">
    <property type="entry name" value="Protein kinase-like (PK-like)"/>
    <property type="match status" value="1"/>
</dbReference>
<comment type="similarity">
    <text evidence="1">Belongs to the protein kinase superfamily. AGC Ser/Thr protein kinase family. RAC subfamily.</text>
</comment>
<evidence type="ECO:0000259" key="11">
    <source>
        <dbReference type="PROSITE" id="PS50003"/>
    </source>
</evidence>
<dbReference type="OrthoDB" id="63267at2759"/>
<dbReference type="Gene3D" id="3.30.200.20">
    <property type="entry name" value="Phosphorylase Kinase, domain 1"/>
    <property type="match status" value="1"/>
</dbReference>
<dbReference type="PROSITE" id="PS51285">
    <property type="entry name" value="AGC_KINASE_CTER"/>
    <property type="match status" value="1"/>
</dbReference>
<evidence type="ECO:0000256" key="9">
    <source>
        <dbReference type="PROSITE-ProRule" id="PRU10141"/>
    </source>
</evidence>
<dbReference type="PROSITE" id="PS00108">
    <property type="entry name" value="PROTEIN_KINASE_ST"/>
    <property type="match status" value="1"/>
</dbReference>
<gene>
    <name evidence="14" type="ORF">Ctob_001537</name>
</gene>
<dbReference type="FunFam" id="3.30.200.20:FF:000103">
    <property type="entry name" value="Protein kinase C"/>
    <property type="match status" value="1"/>
</dbReference>
<dbReference type="GO" id="GO:0005524">
    <property type="term" value="F:ATP binding"/>
    <property type="evidence" value="ECO:0007669"/>
    <property type="project" value="UniProtKB-UniRule"/>
</dbReference>
<evidence type="ECO:0000256" key="4">
    <source>
        <dbReference type="ARBA" id="ARBA00022553"/>
    </source>
</evidence>
<feature type="binding site" evidence="9">
    <location>
        <position position="189"/>
    </location>
    <ligand>
        <name>ATP</name>
        <dbReference type="ChEBI" id="CHEBI:30616"/>
    </ligand>
</feature>
<keyword evidence="3" id="KW-0723">Serine/threonine-protein kinase</keyword>
<evidence type="ECO:0000313" key="14">
    <source>
        <dbReference type="EMBL" id="KOO21468.1"/>
    </source>
</evidence>
<dbReference type="PROSITE" id="PS00107">
    <property type="entry name" value="PROTEIN_KINASE_ATP"/>
    <property type="match status" value="1"/>
</dbReference>
<dbReference type="InterPro" id="IPR017892">
    <property type="entry name" value="Pkinase_C"/>
</dbReference>
<name>A0A0M0J5K4_9EUKA</name>
<keyword evidence="5" id="KW-0808">Transferase</keyword>
<evidence type="ECO:0000259" key="13">
    <source>
        <dbReference type="PROSITE" id="PS51285"/>
    </source>
</evidence>
<proteinExistence type="inferred from homology"/>
<dbReference type="Proteomes" id="UP000037460">
    <property type="component" value="Unassembled WGS sequence"/>
</dbReference>
<dbReference type="InterPro" id="IPR011009">
    <property type="entry name" value="Kinase-like_dom_sf"/>
</dbReference>
<dbReference type="Pfam" id="PF00433">
    <property type="entry name" value="Pkinase_C"/>
    <property type="match status" value="1"/>
</dbReference>
<organism evidence="14 15">
    <name type="scientific">Chrysochromulina tobinii</name>
    <dbReference type="NCBI Taxonomy" id="1460289"/>
    <lineage>
        <taxon>Eukaryota</taxon>
        <taxon>Haptista</taxon>
        <taxon>Haptophyta</taxon>
        <taxon>Prymnesiophyceae</taxon>
        <taxon>Prymnesiales</taxon>
        <taxon>Chrysochromulinaceae</taxon>
        <taxon>Chrysochromulina</taxon>
    </lineage>
</organism>
<evidence type="ECO:0000256" key="3">
    <source>
        <dbReference type="ARBA" id="ARBA00022527"/>
    </source>
</evidence>
<evidence type="ECO:0000256" key="8">
    <source>
        <dbReference type="ARBA" id="ARBA00022840"/>
    </source>
</evidence>
<accession>A0A0M0J5K4</accession>
<dbReference type="Pfam" id="PF00169">
    <property type="entry name" value="PH"/>
    <property type="match status" value="1"/>
</dbReference>
<evidence type="ECO:0000256" key="2">
    <source>
        <dbReference type="ARBA" id="ARBA00012513"/>
    </source>
</evidence>
<comment type="caution">
    <text evidence="14">The sequence shown here is derived from an EMBL/GenBank/DDBJ whole genome shotgun (WGS) entry which is preliminary data.</text>
</comment>
<keyword evidence="6 9" id="KW-0547">Nucleotide-binding</keyword>
<dbReference type="InterPro" id="IPR000719">
    <property type="entry name" value="Prot_kinase_dom"/>
</dbReference>
<dbReference type="EC" id="2.7.11.1" evidence="2"/>
<dbReference type="Gene3D" id="1.10.510.10">
    <property type="entry name" value="Transferase(Phosphotransferase) domain 1"/>
    <property type="match status" value="1"/>
</dbReference>
<dbReference type="PROSITE" id="PS50003">
    <property type="entry name" value="PH_DOMAIN"/>
    <property type="match status" value="1"/>
</dbReference>
<dbReference type="InterPro" id="IPR011993">
    <property type="entry name" value="PH-like_dom_sf"/>
</dbReference>
<feature type="domain" description="AGC-kinase C-terminal" evidence="13">
    <location>
        <begin position="418"/>
        <end position="489"/>
    </location>
</feature>
<dbReference type="EMBL" id="JWZX01003361">
    <property type="protein sequence ID" value="KOO21468.1"/>
    <property type="molecule type" value="Genomic_DNA"/>
</dbReference>
<feature type="domain" description="PH" evidence="11">
    <location>
        <begin position="10"/>
        <end position="119"/>
    </location>
</feature>
<evidence type="ECO:0000256" key="1">
    <source>
        <dbReference type="ARBA" id="ARBA00006935"/>
    </source>
</evidence>
<keyword evidence="15" id="KW-1185">Reference proteome</keyword>
<dbReference type="SMART" id="SM00133">
    <property type="entry name" value="S_TK_X"/>
    <property type="match status" value="1"/>
</dbReference>
<evidence type="ECO:0000259" key="12">
    <source>
        <dbReference type="PROSITE" id="PS50011"/>
    </source>
</evidence>
<dbReference type="GO" id="GO:0004674">
    <property type="term" value="F:protein serine/threonine kinase activity"/>
    <property type="evidence" value="ECO:0007669"/>
    <property type="project" value="UniProtKB-KW"/>
</dbReference>
<dbReference type="InterPro" id="IPR001849">
    <property type="entry name" value="PH_domain"/>
</dbReference>
<keyword evidence="4" id="KW-0597">Phosphoprotein</keyword>
<keyword evidence="7 14" id="KW-0418">Kinase</keyword>
<dbReference type="AlphaFoldDB" id="A0A0M0J5K4"/>
<dbReference type="PROSITE" id="PS50011">
    <property type="entry name" value="PROTEIN_KINASE_DOM"/>
    <property type="match status" value="1"/>
</dbReference>
<dbReference type="InterPro" id="IPR008271">
    <property type="entry name" value="Ser/Thr_kinase_AS"/>
</dbReference>
<sequence>MTFPRPSRNSLRADGVRLRVVWPGHVWRSWKERWFVLDGHLLKYYKGSGADGTSVDTTGELKGVIALQGCQVTTCEPKEADGKQCCFKITPASRKVYIIKAPDVDTRDSWIEAVRVNAGLQMTGGEGGASSSIDLMGEADRAQTKNAVEGGDENVTLGDFELLKVIGRGTYGKVMQVRRRDTGEVYAMKVLKKENIFARNDPKDLQHTIAERNVLALINTQEHPFILGLKYAFHTPAKLYYVLNFCNGGDLYYLLSRCKKFKEAQARFYAGEIFLALQHLHKLGVIYRDLKPENVLLYGDGHVKLTDFGLSKESSTAETFCGTPVYLAPEIWLRKTYGFEVDWWSLGCVLFEMVSSLPPFWGDTIKDVYKKVIHTTPAFPPMTPECQSCIERLLERDPARRLGSESNGEGIRVHEFFAGLEWDALLSKQTRPPFKSKMASSEDTQNFHKAFTGQKAIDSVTDLSALTDSQEKHFEGFTYVPGSAPQGAGEPTPPPPAPSATSSE</sequence>
<keyword evidence="8 9" id="KW-0067">ATP-binding</keyword>
<dbReference type="PANTHER" id="PTHR24351">
    <property type="entry name" value="RIBOSOMAL PROTEIN S6 KINASE"/>
    <property type="match status" value="1"/>
</dbReference>
<protein>
    <recommendedName>
        <fullName evidence="2">non-specific serine/threonine protein kinase</fullName>
        <ecNumber evidence="2">2.7.11.1</ecNumber>
    </recommendedName>
</protein>
<feature type="domain" description="Protein kinase" evidence="12">
    <location>
        <begin position="160"/>
        <end position="417"/>
    </location>
</feature>
<evidence type="ECO:0000256" key="5">
    <source>
        <dbReference type="ARBA" id="ARBA00022679"/>
    </source>
</evidence>
<dbReference type="InterPro" id="IPR017441">
    <property type="entry name" value="Protein_kinase_ATP_BS"/>
</dbReference>
<evidence type="ECO:0000256" key="6">
    <source>
        <dbReference type="ARBA" id="ARBA00022741"/>
    </source>
</evidence>
<dbReference type="CDD" id="cd00821">
    <property type="entry name" value="PH"/>
    <property type="match status" value="1"/>
</dbReference>
<dbReference type="Pfam" id="PF00069">
    <property type="entry name" value="Pkinase"/>
    <property type="match status" value="1"/>
</dbReference>
<feature type="region of interest" description="Disordered" evidence="10">
    <location>
        <begin position="474"/>
        <end position="504"/>
    </location>
</feature>
<dbReference type="SMART" id="SM00233">
    <property type="entry name" value="PH"/>
    <property type="match status" value="1"/>
</dbReference>